<dbReference type="Pfam" id="PF03398">
    <property type="entry name" value="Ist1"/>
    <property type="match status" value="1"/>
</dbReference>
<keyword evidence="4" id="KW-1185">Reference proteome</keyword>
<dbReference type="Proteomes" id="UP001630127">
    <property type="component" value="Unassembled WGS sequence"/>
</dbReference>
<evidence type="ECO:0000313" key="3">
    <source>
        <dbReference type="EMBL" id="KAL3510820.1"/>
    </source>
</evidence>
<dbReference type="FunFam" id="1.20.1260.60:FF:000002">
    <property type="entry name" value="Vacuolar protein sorting-associated protein IST1"/>
    <property type="match status" value="1"/>
</dbReference>
<feature type="region of interest" description="Disordered" evidence="2">
    <location>
        <begin position="435"/>
        <end position="474"/>
    </location>
</feature>
<organism evidence="3 4">
    <name type="scientific">Cinchona calisaya</name>
    <dbReference type="NCBI Taxonomy" id="153742"/>
    <lineage>
        <taxon>Eukaryota</taxon>
        <taxon>Viridiplantae</taxon>
        <taxon>Streptophyta</taxon>
        <taxon>Embryophyta</taxon>
        <taxon>Tracheophyta</taxon>
        <taxon>Spermatophyta</taxon>
        <taxon>Magnoliopsida</taxon>
        <taxon>eudicotyledons</taxon>
        <taxon>Gunneridae</taxon>
        <taxon>Pentapetalae</taxon>
        <taxon>asterids</taxon>
        <taxon>lamiids</taxon>
        <taxon>Gentianales</taxon>
        <taxon>Rubiaceae</taxon>
        <taxon>Cinchonoideae</taxon>
        <taxon>Cinchoneae</taxon>
        <taxon>Cinchona</taxon>
    </lineage>
</organism>
<evidence type="ECO:0000256" key="1">
    <source>
        <dbReference type="ARBA" id="ARBA00005536"/>
    </source>
</evidence>
<feature type="region of interest" description="Disordered" evidence="2">
    <location>
        <begin position="273"/>
        <end position="333"/>
    </location>
</feature>
<reference evidence="3 4" key="1">
    <citation type="submission" date="2024-11" db="EMBL/GenBank/DDBJ databases">
        <title>A near-complete genome assembly of Cinchona calisaya.</title>
        <authorList>
            <person name="Lian D.C."/>
            <person name="Zhao X.W."/>
            <person name="Wei L."/>
        </authorList>
    </citation>
    <scope>NUCLEOTIDE SEQUENCE [LARGE SCALE GENOMIC DNA]</scope>
    <source>
        <tissue evidence="3">Nenye</tissue>
    </source>
</reference>
<accession>A0ABD2YXP5</accession>
<dbReference type="AlphaFoldDB" id="A0ABD2YXP5"/>
<name>A0ABD2YXP5_9GENT</name>
<evidence type="ECO:0000256" key="2">
    <source>
        <dbReference type="SAM" id="MobiDB-lite"/>
    </source>
</evidence>
<proteinExistence type="inferred from homology"/>
<evidence type="ECO:0000313" key="4">
    <source>
        <dbReference type="Proteomes" id="UP001630127"/>
    </source>
</evidence>
<comment type="caution">
    <text evidence="3">The sequence shown here is derived from an EMBL/GenBank/DDBJ whole genome shotgun (WGS) entry which is preliminary data.</text>
</comment>
<dbReference type="EMBL" id="JBJUIK010000012">
    <property type="protein sequence ID" value="KAL3510820.1"/>
    <property type="molecule type" value="Genomic_DNA"/>
</dbReference>
<dbReference type="Gene3D" id="1.20.1260.60">
    <property type="entry name" value="Vacuolar protein sorting-associated protein Ist1"/>
    <property type="match status" value="1"/>
</dbReference>
<feature type="compositionally biased region" description="Basic and acidic residues" evidence="2">
    <location>
        <begin position="193"/>
        <end position="204"/>
    </location>
</feature>
<protein>
    <submittedName>
        <fullName evidence="3">Uncharacterized protein</fullName>
    </submittedName>
</protein>
<feature type="region of interest" description="Disordered" evidence="2">
    <location>
        <begin position="193"/>
        <end position="223"/>
    </location>
</feature>
<dbReference type="PANTHER" id="PTHR12161:SF83">
    <property type="entry name" value="IST1-LIKE PROTEIN"/>
    <property type="match status" value="1"/>
</dbReference>
<dbReference type="InterPro" id="IPR042277">
    <property type="entry name" value="IST1-like"/>
</dbReference>
<dbReference type="InterPro" id="IPR005061">
    <property type="entry name" value="Ist1"/>
</dbReference>
<gene>
    <name evidence="3" type="ORF">ACH5RR_030221</name>
</gene>
<feature type="compositionally biased region" description="Basic residues" evidence="2">
    <location>
        <begin position="459"/>
        <end position="474"/>
    </location>
</feature>
<sequence length="474" mass="53546">MGQKLDALLGRSFKTNKFKAIVNLGISRLSILKNQRQARYASARSDVLQLLNLGQHERALLRVEHVIKDQNMLDVYAVIEGYCHELIERVNLIQHERVCHEELKEAVSSLIYASTRCGEFPELQEIRAIFTSRFGKEFVARAVELRNNCGVNPQMIQKLSTRMPSLQNRMKVLKVIAAENDIVLQIEEVGLEKTEEQKETDKKQGHPKSKTPIHSGDFKLEDTKPVPGAFEKAEGCSDSMKVRNKYKDVATAAQAAFESAAYAAVAARAAVELSRSDSHDPNDPNSPKQQPRVMSRGIKEEKVGIQNYSSESGEEGVNAENSKQGKNNREFKRSLSTLSSESFDNILSGTRTFSDDALVVKLQEEIVFDESDDESNEKSSKFLLRTNDLGFENKQTSQRKKVLDSEKRYSIKGDVEEEEGLRKLYSPARKHFPLRSQAALKKEKAPEKFINPGEEDVNKKKRPVSVRTKRAYGR</sequence>
<dbReference type="PANTHER" id="PTHR12161">
    <property type="entry name" value="IST1 FAMILY MEMBER"/>
    <property type="match status" value="1"/>
</dbReference>
<comment type="similarity">
    <text evidence="1">Belongs to the IST1 family.</text>
</comment>